<dbReference type="GeneID" id="80548288"/>
<dbReference type="EMBL" id="QGGH01000026">
    <property type="protein sequence ID" value="PWJ85541.1"/>
    <property type="molecule type" value="Genomic_DNA"/>
</dbReference>
<evidence type="ECO:0000313" key="1">
    <source>
        <dbReference type="EMBL" id="PWJ85541.1"/>
    </source>
</evidence>
<dbReference type="Proteomes" id="UP000245631">
    <property type="component" value="Unassembled WGS sequence"/>
</dbReference>
<reference evidence="1 2" key="1">
    <citation type="submission" date="2018-05" db="EMBL/GenBank/DDBJ databases">
        <title>Genomic Encyclopedia of Type Strains, Phase IV (KMG-IV): sequencing the most valuable type-strain genomes for metagenomic binning, comparative biology and taxonomic classification.</title>
        <authorList>
            <person name="Goeker M."/>
        </authorList>
    </citation>
    <scope>NUCLEOTIDE SEQUENCE [LARGE SCALE GENOMIC DNA]</scope>
    <source>
        <strain evidence="1 2">DSM 2626</strain>
    </source>
</reference>
<name>A0A8E2W5P4_RHILI</name>
<organism evidence="1 2">
    <name type="scientific">Rhizobium loti</name>
    <name type="common">Mesorhizobium loti</name>
    <dbReference type="NCBI Taxonomy" id="381"/>
    <lineage>
        <taxon>Bacteria</taxon>
        <taxon>Pseudomonadati</taxon>
        <taxon>Pseudomonadota</taxon>
        <taxon>Alphaproteobacteria</taxon>
        <taxon>Hyphomicrobiales</taxon>
        <taxon>Phyllobacteriaceae</taxon>
        <taxon>Mesorhizobium</taxon>
    </lineage>
</organism>
<dbReference type="RefSeq" id="WP_281038174.1">
    <property type="nucleotide sequence ID" value="NZ_QGGH01000026.1"/>
</dbReference>
<proteinExistence type="predicted"/>
<sequence>MMQLLTRALKATILGLIVFLQFRLLPAGALAGTLLKRGYGS</sequence>
<dbReference type="AlphaFoldDB" id="A0A8E2W5P4"/>
<evidence type="ECO:0000313" key="2">
    <source>
        <dbReference type="Proteomes" id="UP000245631"/>
    </source>
</evidence>
<gene>
    <name evidence="1" type="ORF">C8D77_12621</name>
</gene>
<accession>A0A8E2W5P4</accession>
<protein>
    <submittedName>
        <fullName evidence="1">Uncharacterized protein</fullName>
    </submittedName>
</protein>
<comment type="caution">
    <text evidence="1">The sequence shown here is derived from an EMBL/GenBank/DDBJ whole genome shotgun (WGS) entry which is preliminary data.</text>
</comment>